<dbReference type="EMBL" id="VSSQ01029943">
    <property type="protein sequence ID" value="MPM80279.1"/>
    <property type="molecule type" value="Genomic_DNA"/>
</dbReference>
<protein>
    <recommendedName>
        <fullName evidence="1">Bacterial alpha-2-macroglobulin MG10 domain-containing protein</fullName>
    </recommendedName>
</protein>
<evidence type="ECO:0000259" key="1">
    <source>
        <dbReference type="Pfam" id="PF17973"/>
    </source>
</evidence>
<gene>
    <name evidence="2" type="ORF">SDC9_127326</name>
</gene>
<name>A0A645CTQ5_9ZZZZ</name>
<comment type="caution">
    <text evidence="2">The sequence shown here is derived from an EMBL/GenBank/DDBJ whole genome shotgun (WGS) entry which is preliminary data.</text>
</comment>
<sequence length="58" mass="6508">MRDDRMLLFVDYLEKPLQYRYLVRAVSRGTFTLPPLAAEGMYAPDTGAVTAAGTVEIR</sequence>
<proteinExistence type="predicted"/>
<reference evidence="2" key="1">
    <citation type="submission" date="2019-08" db="EMBL/GenBank/DDBJ databases">
        <authorList>
            <person name="Kucharzyk K."/>
            <person name="Murdoch R.W."/>
            <person name="Higgins S."/>
            <person name="Loffler F."/>
        </authorList>
    </citation>
    <scope>NUCLEOTIDE SEQUENCE</scope>
</reference>
<dbReference type="Pfam" id="PF17973">
    <property type="entry name" value="bMG10"/>
    <property type="match status" value="1"/>
</dbReference>
<dbReference type="AlphaFoldDB" id="A0A645CTQ5"/>
<evidence type="ECO:0000313" key="2">
    <source>
        <dbReference type="EMBL" id="MPM80279.1"/>
    </source>
</evidence>
<accession>A0A645CTQ5</accession>
<dbReference type="InterPro" id="IPR041246">
    <property type="entry name" value="Bact_MG10"/>
</dbReference>
<feature type="domain" description="Bacterial alpha-2-macroglobulin MG10" evidence="1">
    <location>
        <begin position="2"/>
        <end position="45"/>
    </location>
</feature>
<organism evidence="2">
    <name type="scientific">bioreactor metagenome</name>
    <dbReference type="NCBI Taxonomy" id="1076179"/>
    <lineage>
        <taxon>unclassified sequences</taxon>
        <taxon>metagenomes</taxon>
        <taxon>ecological metagenomes</taxon>
    </lineage>
</organism>